<dbReference type="Proteomes" id="UP000460194">
    <property type="component" value="Unassembled WGS sequence"/>
</dbReference>
<dbReference type="AlphaFoldDB" id="A0A6B1IGS3"/>
<feature type="compositionally biased region" description="Basic and acidic residues" evidence="1">
    <location>
        <begin position="1"/>
        <end position="15"/>
    </location>
</feature>
<keyword evidence="2" id="KW-0472">Membrane</keyword>
<dbReference type="Gene3D" id="2.60.40.10">
    <property type="entry name" value="Immunoglobulins"/>
    <property type="match status" value="1"/>
</dbReference>
<feature type="region of interest" description="Disordered" evidence="1">
    <location>
        <begin position="1"/>
        <end position="37"/>
    </location>
</feature>
<evidence type="ECO:0000313" key="4">
    <source>
        <dbReference type="EMBL" id="MYL67558.1"/>
    </source>
</evidence>
<sequence>MTIDHDDATETRPTDAAEPPASRSAAPDSDGAVDSGSDRRFRLEEIGPSAFQASVIALVVLVALAGVVATAPAAAGLSSDSSASSVAAGPTAAATVEAAGPVGPADRPEVSGGFSRSTYTGVAGDPVRIRYAADNPDGPTYLLIGGNRLSDTGQSVGFVDVVKISGTSETTINTRTLGTDASNVKSCGLEDTTCDLEFVDESGDTVAENLSALSSSTGAGGLARPLVPHRYRLAITNGTFVVDDSGVVTPTESADQADLVLEKPEFRDDVEVFTSIDPGALDEEPDSESLERIRDNGLERTAVTKGNRVVLGFEATGIWGALSHFAGEGEELEPGQEIDTEVLTDLLDAEEGVSLRVRETNPGRNEPRSELDLSQADPEDVTLFVADATELDTPEAPGRFYLVIDTSDGGAFTEDPEPGDEFAVEFALEGTEGERYAFADGAEPPAAFNATSATDDGVSQQFPYWEASDGTARAEATFTVRERFLRYDHVTDDGELLVEVEDGQLTGTTSLLPVREMSATFVNDAGDAPFRTESPLEISDGNFTVDVDLDEVSSGTRLNYELYEGSRLRDSRTVIVVGNADNPDELVIDDAPENVTVTEGENLSALRATARNAGGLTGEGELTLTVDNGSEAGSWGVRLDPGESRTYGFGSVTPDLDPGTYAFTLRLDGDTHGGTLVVESDPATTTIDDDDSQPDADGNGSDTDDDGTGDDGADGNETATDDDGDDATATDDGDDATVSDEANGSDTDSGSDSGDVPADDGEADSVGMLPLPFGTREALGGTVLVGAIHLLGHWV</sequence>
<feature type="region of interest" description="Disordered" evidence="1">
    <location>
        <begin position="668"/>
        <end position="769"/>
    </location>
</feature>
<dbReference type="InterPro" id="IPR013783">
    <property type="entry name" value="Ig-like_fold"/>
</dbReference>
<protein>
    <recommendedName>
        <fullName evidence="7">PGF-CTERM sorting domain-containing protein</fullName>
    </recommendedName>
</protein>
<feature type="compositionally biased region" description="Low complexity" evidence="1">
    <location>
        <begin position="739"/>
        <end position="755"/>
    </location>
</feature>
<reference evidence="5 6" key="1">
    <citation type="submission" date="2019-11" db="EMBL/GenBank/DDBJ databases">
        <title>Genome sequences of 17 halophilic strains isolated from different environments.</title>
        <authorList>
            <person name="Furrow R.E."/>
        </authorList>
    </citation>
    <scope>NUCLEOTIDE SEQUENCE [LARGE SCALE GENOMIC DNA]</scope>
    <source>
        <strain evidence="4 5">22502_06_Cabo</strain>
        <strain evidence="3 6">22517_05_Cabo</strain>
    </source>
</reference>
<evidence type="ECO:0000313" key="5">
    <source>
        <dbReference type="Proteomes" id="UP000452321"/>
    </source>
</evidence>
<dbReference type="NCBIfam" id="NF045517">
    <property type="entry name" value="halo_surf_dom"/>
    <property type="match status" value="1"/>
</dbReference>
<organism evidence="3 6">
    <name type="scientific">Halorubrum distributum</name>
    <dbReference type="NCBI Taxonomy" id="29283"/>
    <lineage>
        <taxon>Archaea</taxon>
        <taxon>Methanobacteriati</taxon>
        <taxon>Methanobacteriota</taxon>
        <taxon>Stenosarchaea group</taxon>
        <taxon>Halobacteria</taxon>
        <taxon>Halobacteriales</taxon>
        <taxon>Haloferacaceae</taxon>
        <taxon>Halorubrum</taxon>
        <taxon>Halorubrum distributum group</taxon>
    </lineage>
</organism>
<evidence type="ECO:0000313" key="3">
    <source>
        <dbReference type="EMBL" id="MYL17848.1"/>
    </source>
</evidence>
<feature type="compositionally biased region" description="Low complexity" evidence="1">
    <location>
        <begin position="95"/>
        <end position="105"/>
    </location>
</feature>
<feature type="compositionally biased region" description="Low complexity" evidence="1">
    <location>
        <begin position="16"/>
        <end position="32"/>
    </location>
</feature>
<dbReference type="RefSeq" id="WP_159358456.1">
    <property type="nucleotide sequence ID" value="NZ_WMEO01000032.1"/>
</dbReference>
<comment type="caution">
    <text evidence="3">The sequence shown here is derived from an EMBL/GenBank/DDBJ whole genome shotgun (WGS) entry which is preliminary data.</text>
</comment>
<feature type="transmembrane region" description="Helical" evidence="2">
    <location>
        <begin position="49"/>
        <end position="75"/>
    </location>
</feature>
<dbReference type="EMBL" id="WMEO01000032">
    <property type="protein sequence ID" value="MYL17848.1"/>
    <property type="molecule type" value="Genomic_DNA"/>
</dbReference>
<gene>
    <name evidence="4" type="ORF">GLW30_07425</name>
    <name evidence="3" type="ORF">GLW36_14485</name>
</gene>
<dbReference type="EMBL" id="WMFC01000008">
    <property type="protein sequence ID" value="MYL67558.1"/>
    <property type="molecule type" value="Genomic_DNA"/>
</dbReference>
<feature type="region of interest" description="Disordered" evidence="1">
    <location>
        <begin position="95"/>
        <end position="117"/>
    </location>
</feature>
<keyword evidence="2" id="KW-1133">Transmembrane helix</keyword>
<evidence type="ECO:0000256" key="1">
    <source>
        <dbReference type="SAM" id="MobiDB-lite"/>
    </source>
</evidence>
<evidence type="ECO:0000313" key="6">
    <source>
        <dbReference type="Proteomes" id="UP000460194"/>
    </source>
</evidence>
<evidence type="ECO:0000256" key="2">
    <source>
        <dbReference type="SAM" id="Phobius"/>
    </source>
</evidence>
<name>A0A6B1IGS3_9EURY</name>
<keyword evidence="2" id="KW-0812">Transmembrane</keyword>
<accession>A0A6B1IGS3</accession>
<proteinExistence type="predicted"/>
<evidence type="ECO:0008006" key="7">
    <source>
        <dbReference type="Google" id="ProtNLM"/>
    </source>
</evidence>
<dbReference type="Proteomes" id="UP000452321">
    <property type="component" value="Unassembled WGS sequence"/>
</dbReference>
<feature type="compositionally biased region" description="Acidic residues" evidence="1">
    <location>
        <begin position="702"/>
        <end position="738"/>
    </location>
</feature>